<feature type="transmembrane region" description="Helical" evidence="7">
    <location>
        <begin position="144"/>
        <end position="162"/>
    </location>
</feature>
<protein>
    <submittedName>
        <fullName evidence="8">Dicarboxylate/amino acid:cation symporter</fullName>
    </submittedName>
</protein>
<dbReference type="Gene3D" id="1.10.3860.10">
    <property type="entry name" value="Sodium:dicarboxylate symporter"/>
    <property type="match status" value="1"/>
</dbReference>
<dbReference type="PRINTS" id="PR00173">
    <property type="entry name" value="EDTRNSPORT"/>
</dbReference>
<feature type="transmembrane region" description="Helical" evidence="7">
    <location>
        <begin position="326"/>
        <end position="345"/>
    </location>
</feature>
<evidence type="ECO:0000256" key="4">
    <source>
        <dbReference type="ARBA" id="ARBA00022692"/>
    </source>
</evidence>
<dbReference type="PANTHER" id="PTHR42865">
    <property type="entry name" value="PROTON/GLUTAMATE-ASPARTATE SYMPORTER"/>
    <property type="match status" value="1"/>
</dbReference>
<proteinExistence type="predicted"/>
<dbReference type="PANTHER" id="PTHR42865:SF7">
    <property type="entry name" value="PROTON_GLUTAMATE-ASPARTATE SYMPORTER"/>
    <property type="match status" value="1"/>
</dbReference>
<accession>A0A930DLT2</accession>
<dbReference type="EMBL" id="JABZRD010000071">
    <property type="protein sequence ID" value="MBF1283253.1"/>
    <property type="molecule type" value="Genomic_DNA"/>
</dbReference>
<feature type="transmembrane region" description="Helical" evidence="7">
    <location>
        <begin position="301"/>
        <end position="320"/>
    </location>
</feature>
<feature type="transmembrane region" description="Helical" evidence="7">
    <location>
        <begin position="183"/>
        <end position="200"/>
    </location>
</feature>
<feature type="transmembrane region" description="Helical" evidence="7">
    <location>
        <begin position="220"/>
        <end position="241"/>
    </location>
</feature>
<evidence type="ECO:0000313" key="8">
    <source>
        <dbReference type="EMBL" id="MBF1283253.1"/>
    </source>
</evidence>
<comment type="caution">
    <text evidence="8">The sequence shown here is derived from an EMBL/GenBank/DDBJ whole genome shotgun (WGS) entry which is preliminary data.</text>
</comment>
<evidence type="ECO:0000256" key="1">
    <source>
        <dbReference type="ARBA" id="ARBA00004651"/>
    </source>
</evidence>
<keyword evidence="5 7" id="KW-1133">Transmembrane helix</keyword>
<evidence type="ECO:0000256" key="3">
    <source>
        <dbReference type="ARBA" id="ARBA00022475"/>
    </source>
</evidence>
<comment type="subcellular location">
    <subcellularLocation>
        <location evidence="1">Cell membrane</location>
        <topology evidence="1">Multi-pass membrane protein</topology>
    </subcellularLocation>
</comment>
<dbReference type="Proteomes" id="UP000709351">
    <property type="component" value="Unassembled WGS sequence"/>
</dbReference>
<dbReference type="AlphaFoldDB" id="A0A930DLT2"/>
<keyword evidence="6 7" id="KW-0472">Membrane</keyword>
<evidence type="ECO:0000256" key="5">
    <source>
        <dbReference type="ARBA" id="ARBA00022989"/>
    </source>
</evidence>
<evidence type="ECO:0000256" key="6">
    <source>
        <dbReference type="ARBA" id="ARBA00023136"/>
    </source>
</evidence>
<evidence type="ECO:0000256" key="7">
    <source>
        <dbReference type="SAM" id="Phobius"/>
    </source>
</evidence>
<reference evidence="8" key="1">
    <citation type="submission" date="2020-04" db="EMBL/GenBank/DDBJ databases">
        <title>Deep metagenomics examines the oral microbiome during advanced dental caries in children, revealing novel taxa and co-occurrences with host molecules.</title>
        <authorList>
            <person name="Baker J.L."/>
            <person name="Morton J.T."/>
            <person name="Dinis M."/>
            <person name="Alvarez R."/>
            <person name="Tran N.C."/>
            <person name="Knight R."/>
            <person name="Edlund A."/>
        </authorList>
    </citation>
    <scope>NUCLEOTIDE SEQUENCE</scope>
    <source>
        <strain evidence="8">JCVI_24_bin.2</strain>
    </source>
</reference>
<name>A0A930DLT2_9FIRM</name>
<gene>
    <name evidence="8" type="ORF">HXM93_01780</name>
</gene>
<keyword evidence="3" id="KW-1003">Cell membrane</keyword>
<evidence type="ECO:0000256" key="2">
    <source>
        <dbReference type="ARBA" id="ARBA00022448"/>
    </source>
</evidence>
<dbReference type="GO" id="GO:0006835">
    <property type="term" value="P:dicarboxylic acid transport"/>
    <property type="evidence" value="ECO:0007669"/>
    <property type="project" value="TreeGrafter"/>
</dbReference>
<keyword evidence="4 7" id="KW-0812">Transmembrane</keyword>
<feature type="transmembrane region" description="Helical" evidence="7">
    <location>
        <begin position="76"/>
        <end position="98"/>
    </location>
</feature>
<dbReference type="SUPFAM" id="SSF118215">
    <property type="entry name" value="Proton glutamate symport protein"/>
    <property type="match status" value="1"/>
</dbReference>
<evidence type="ECO:0000313" key="9">
    <source>
        <dbReference type="Proteomes" id="UP000709351"/>
    </source>
</evidence>
<dbReference type="InterPro" id="IPR001991">
    <property type="entry name" value="Na-dicarboxylate_symporter"/>
</dbReference>
<dbReference type="InterPro" id="IPR036458">
    <property type="entry name" value="Na:dicarbo_symporter_sf"/>
</dbReference>
<feature type="transmembrane region" description="Helical" evidence="7">
    <location>
        <begin position="43"/>
        <end position="64"/>
    </location>
</feature>
<dbReference type="Pfam" id="PF00375">
    <property type="entry name" value="SDF"/>
    <property type="match status" value="1"/>
</dbReference>
<organism evidence="8 9">
    <name type="scientific">Oribacterium parvum</name>
    <dbReference type="NCBI Taxonomy" id="1501329"/>
    <lineage>
        <taxon>Bacteria</taxon>
        <taxon>Bacillati</taxon>
        <taxon>Bacillota</taxon>
        <taxon>Clostridia</taxon>
        <taxon>Lachnospirales</taxon>
        <taxon>Lachnospiraceae</taxon>
        <taxon>Oribacterium</taxon>
    </lineage>
</organism>
<keyword evidence="2" id="KW-0813">Transport</keyword>
<sequence>MKAKSVVNNYRFLIILLLAMILGAVTGAVLPHFAHSISFLGTIFIRMMFCIVVPMVFASISSAMANIKSRKRAGKIMGVTVLTFVLTGAAAAIVYFLLCQIFPPVTSPWASMAKEKVGEHATMTEMIMNFFTVEDFSMLLSRKAMLPLIIFSLLFGFSVNLAGEEGKKVAAFLDSLTTVMMKFVQVVTYYAPIAFFAIFADLVSTYGSQITESYARALLLYYPVCFIYIFTAFPLMAFIGAGREGIKVMFSHIVKPAIVSLGTCSSVATIPSNMEAAAESGISKDVSDIVIPLGATMHMDGSCFSCVLKIVFVMGALGTPVKFSDLPAIVLVAVLSAVGMSGVPGGGYIGEYIIASIFFPNNMELAFPILVAIGNLIDPPATMINAAGDYVVSFIVSRFVDGKDWLKKRNGEEKGHRW</sequence>
<dbReference type="GO" id="GO:0015293">
    <property type="term" value="F:symporter activity"/>
    <property type="evidence" value="ECO:0007669"/>
    <property type="project" value="UniProtKB-KW"/>
</dbReference>
<dbReference type="GO" id="GO:0005886">
    <property type="term" value="C:plasma membrane"/>
    <property type="evidence" value="ECO:0007669"/>
    <property type="project" value="UniProtKB-SubCell"/>
</dbReference>